<evidence type="ECO:0000256" key="1">
    <source>
        <dbReference type="PROSITE-ProRule" id="PRU00047"/>
    </source>
</evidence>
<evidence type="ECO:0000259" key="3">
    <source>
        <dbReference type="PROSITE" id="PS50158"/>
    </source>
</evidence>
<evidence type="ECO:0000313" key="5">
    <source>
        <dbReference type="EMBL" id="CAE7403523.1"/>
    </source>
</evidence>
<accession>A0A812QU70</accession>
<protein>
    <recommendedName>
        <fullName evidence="7">Copia protein</fullName>
    </recommendedName>
</protein>
<dbReference type="GO" id="GO:0003676">
    <property type="term" value="F:nucleic acid binding"/>
    <property type="evidence" value="ECO:0007669"/>
    <property type="project" value="InterPro"/>
</dbReference>
<evidence type="ECO:0000256" key="2">
    <source>
        <dbReference type="SAM" id="MobiDB-lite"/>
    </source>
</evidence>
<dbReference type="GO" id="GO:0008270">
    <property type="term" value="F:zinc ion binding"/>
    <property type="evidence" value="ECO:0007669"/>
    <property type="project" value="UniProtKB-KW"/>
</dbReference>
<dbReference type="InterPro" id="IPR001584">
    <property type="entry name" value="Integrase_cat-core"/>
</dbReference>
<organism evidence="5 6">
    <name type="scientific">Symbiodinium necroappetens</name>
    <dbReference type="NCBI Taxonomy" id="1628268"/>
    <lineage>
        <taxon>Eukaryota</taxon>
        <taxon>Sar</taxon>
        <taxon>Alveolata</taxon>
        <taxon>Dinophyceae</taxon>
        <taxon>Suessiales</taxon>
        <taxon>Symbiodiniaceae</taxon>
        <taxon>Symbiodinium</taxon>
    </lineage>
</organism>
<feature type="domain" description="Integrase catalytic" evidence="4">
    <location>
        <begin position="1420"/>
        <end position="1591"/>
    </location>
</feature>
<dbReference type="InterPro" id="IPR036875">
    <property type="entry name" value="Znf_CCHC_sf"/>
</dbReference>
<feature type="region of interest" description="Disordered" evidence="2">
    <location>
        <begin position="1647"/>
        <end position="1716"/>
    </location>
</feature>
<feature type="compositionally biased region" description="Acidic residues" evidence="2">
    <location>
        <begin position="209"/>
        <end position="223"/>
    </location>
</feature>
<feature type="non-terminal residue" evidence="5">
    <location>
        <position position="2261"/>
    </location>
</feature>
<evidence type="ECO:0000313" key="6">
    <source>
        <dbReference type="Proteomes" id="UP000601435"/>
    </source>
</evidence>
<dbReference type="SMART" id="SM00343">
    <property type="entry name" value="ZnF_C2HC"/>
    <property type="match status" value="1"/>
</dbReference>
<dbReference type="SUPFAM" id="SSF57756">
    <property type="entry name" value="Retrovirus zinc finger-like domains"/>
    <property type="match status" value="1"/>
</dbReference>
<comment type="caution">
    <text evidence="5">The sequence shown here is derived from an EMBL/GenBank/DDBJ whole genome shotgun (WGS) entry which is preliminary data.</text>
</comment>
<dbReference type="PANTHER" id="PTHR37984:SF5">
    <property type="entry name" value="PROTEIN NYNRIN-LIKE"/>
    <property type="match status" value="1"/>
</dbReference>
<evidence type="ECO:0000259" key="4">
    <source>
        <dbReference type="PROSITE" id="PS50994"/>
    </source>
</evidence>
<feature type="region of interest" description="Disordered" evidence="2">
    <location>
        <begin position="1324"/>
        <end position="1361"/>
    </location>
</feature>
<keyword evidence="1" id="KW-0862">Zinc</keyword>
<feature type="compositionally biased region" description="Polar residues" evidence="2">
    <location>
        <begin position="1675"/>
        <end position="1685"/>
    </location>
</feature>
<feature type="compositionally biased region" description="Low complexity" evidence="2">
    <location>
        <begin position="1686"/>
        <end position="1699"/>
    </location>
</feature>
<keyword evidence="6" id="KW-1185">Reference proteome</keyword>
<keyword evidence="1" id="KW-0863">Zinc-finger</keyword>
<feature type="region of interest" description="Disordered" evidence="2">
    <location>
        <begin position="271"/>
        <end position="303"/>
    </location>
</feature>
<dbReference type="OrthoDB" id="446925at2759"/>
<dbReference type="GO" id="GO:0015074">
    <property type="term" value="P:DNA integration"/>
    <property type="evidence" value="ECO:0007669"/>
    <property type="project" value="InterPro"/>
</dbReference>
<reference evidence="5" key="1">
    <citation type="submission" date="2021-02" db="EMBL/GenBank/DDBJ databases">
        <authorList>
            <person name="Dougan E. K."/>
            <person name="Rhodes N."/>
            <person name="Thang M."/>
            <person name="Chan C."/>
        </authorList>
    </citation>
    <scope>NUCLEOTIDE SEQUENCE</scope>
</reference>
<proteinExistence type="predicted"/>
<name>A0A812QU70_9DINO</name>
<dbReference type="InterPro" id="IPR036397">
    <property type="entry name" value="RNaseH_sf"/>
</dbReference>
<dbReference type="Gene3D" id="3.30.420.10">
    <property type="entry name" value="Ribonuclease H-like superfamily/Ribonuclease H"/>
    <property type="match status" value="1"/>
</dbReference>
<feature type="domain" description="CCHC-type" evidence="3">
    <location>
        <begin position="312"/>
        <end position="328"/>
    </location>
</feature>
<dbReference type="EMBL" id="CAJNJA010017567">
    <property type="protein sequence ID" value="CAE7403523.1"/>
    <property type="molecule type" value="Genomic_DNA"/>
</dbReference>
<dbReference type="InterPro" id="IPR050951">
    <property type="entry name" value="Retrovirus_Pol_polyprotein"/>
</dbReference>
<gene>
    <name evidence="5" type="ORF">SNEC2469_LOCUS11054</name>
</gene>
<dbReference type="PROSITE" id="PS50158">
    <property type="entry name" value="ZF_CCHC"/>
    <property type="match status" value="1"/>
</dbReference>
<dbReference type="PROSITE" id="PS50994">
    <property type="entry name" value="INTEGRASE"/>
    <property type="match status" value="1"/>
</dbReference>
<sequence>GVVWKGEFSDPPAWPGWQYRRQWVAAVRRWNKASDIPTERRAEKVLRTLGWEMQVEFEHLSEAQLASPQYLDHILQIIEMKAGVREDDDKRAAFKSVLHDNGRRKDESLSQYVSRRVRDFTKAATYGVQLPEEFRAALLREGAGLNDQGLQNLTALLQGDDNRVDRVAQVLARMDTRQDRITGFVHSPEEHRTSDQASWMAMDTGNPEDLIDEPSGDDGDETDEDCRVLAELTDLSFSEEQAALVFAIVENRMPRPRRTWKENKRFKQELRKDRRSFVKGPPDDRPHDRTGEGHGGTGRPRLSKEQLKKISKCRLCGRRGHWAEDCRSRGTPRPEAGAKLSNFCYLGGSLSGATNGFTGVVFSQEVAATGIEYGESKVTFDPTRCFLTIPSGMAILDIGATQDIIGTEAFAALERELGRCGLQAVEIPTTARAPTGIGGAAKVAHTMLVPISPGGVPGVIQFLVIEQNIPPLLSVGLLEHLGTAMDLTTNMVNFQTIGVDMKMVNLPSGHRAVPLVEWPGGDFPVPQVVKNQHGLSDGAFAKTLSASSAYMKKSEVRTCRVPDNVGASSEDGSSLMPAMSQQQFMSHTSDDHVSVQSPRWAISLLRVVPNSNVLPLAVNMELPSRATAASATPYEGHAEKSGRITQLWRSIVVKMFYLLENIRARFARLAAAEIQQKSLLSERHHYLLMDAQKPAACLHPGQPIRRANQYATWTVCPKCSARLTYVSKHIQPKGKAKARARAGGYQVPPDPAEAVAQARTRTTRSSGSMELPPTEPVHPELASTLRAMMTSFREVGESLRELARGQGQMLTMMHGQFPSTIESMSLAQAAQAAENTVDQEMGLEPESPEGESQASWAPVDNPNAADLPQCLLKGWGHSEGAWVLHHSFGTSVPRGKLVGSRGPGPAPPEVPKDSVSVENIPVGFNEDGEHCQTGSDIELEDKPDLEVDVINLFETMLPNAIAQAAGLRVSAAHEDFTRQGEWSSGRKEHRQRFRHFIRHRRPEVLLASVPQASDGHEVLVRHRVDVTFALEAIKTQVESGRHFYIEVNHDDEFWTSAEWVALVDHGGIRVGGSEDRRRRCATNMNIPLKAAILMPETSVTRGSQECLYESAKSGDHRLARSREQANLRTDPRSLSGPRPVLLWTFRWHHLGTYKLKFTTLYLNDFLTAQGASGPRSSISITQNAAVRPHRDAHNVNLNYCIALGKFKGGDLWVESPEGTIFKKLKSGVSVAGKVVKHQGRLNVFDPKKYHAVEEYEGERWSITAFTTRSSQSLSSGQRDHLESFGFSLQGYEGAPILPSKTAQDCCAVTTASTGATGSGYSFATTSADEILGPSRGEDTDSEDEESEARPEASDTTEAKLTESQKRLVRKLHENTGHPPKERFLRTLRAAGALPHVLKYIRDVFECETCAAKRLPDHRRKGQCPRVHSFNRVLSVDVFYVPVKGSSIPILNVVCHGTNYQVAHRIHGTGGGTPSSSATWKAFLSTWVRFLGPPSMVITDGGKEFQGRFERGVEQLGTLHHVTAPDSPWQNSRAERHGGWLKQRMIQELESGQSVIENLDDLDEILAATTAAKNRWFCSGGYTPVQLVFGEMPRVPGELLSDNPSGLQPLCDAFNDPAGNLPWLRRVEKPSREPPDEVVAVCPGAASTRLPIGSSRQTTGIRPRARRARQKKETTWRQSTSFLQENRTASTSASWTSRTTPRIEEPGSSSDPVRAPGTPIQELLETLRRGGDLQWNLVASRSDEVDIRKMSKEDRALFDQSDEVEWKAILQTGAVRVVYGEEAAKLRRQYPDHTAELVTFAPTPSSEGLMAFLQVSLNLSHTFAFCDVKNAFCQSDKLVRKSGPLFAQPCEGLRLGTDALIIIDVPVYGLDDAPAAWRATVVSFLEREGFVRNLVEPCWWSRFDRHGTNEAQVLIEVDDFIVTALPELQSKLKEAFQARFTFGKWEENEAEYAGRMIKVRPGFIHVDQEKYLTEQVNWVAKETRPEVAGMASILASKLKSAVIEDVLVLNKNINFLRNTASRPLTIWKMDTREMAFVVISDAGGVGAKHDTTDELDLPADSTQGAWMVFAAEALPIGNMKVKASPLAWRSSKLRRKVFSTFGGETQAMLQGISQADWLQIMVRDAVQHDVELKQWRNWLSPHMIIMKGDLHVPERQPQCSVTDAKSLYDCIMKEHPQGKQDRRSALELAIIVRDLQETRSMVRWVPHQKMVVDVLTKVDPLKANGAMDQFLRSGQLSLVDVDAEIAARASDPRNKSRSHSAS</sequence>
<dbReference type="InterPro" id="IPR012337">
    <property type="entry name" value="RNaseH-like_sf"/>
</dbReference>
<evidence type="ECO:0008006" key="7">
    <source>
        <dbReference type="Google" id="ProtNLM"/>
    </source>
</evidence>
<dbReference type="PANTHER" id="PTHR37984">
    <property type="entry name" value="PROTEIN CBG26694"/>
    <property type="match status" value="1"/>
</dbReference>
<feature type="compositionally biased region" description="Basic and acidic residues" evidence="2">
    <location>
        <begin position="271"/>
        <end position="292"/>
    </location>
</feature>
<feature type="compositionally biased region" description="Basic and acidic residues" evidence="2">
    <location>
        <begin position="1347"/>
        <end position="1361"/>
    </location>
</feature>
<keyword evidence="1" id="KW-0479">Metal-binding</keyword>
<feature type="non-terminal residue" evidence="5">
    <location>
        <position position="1"/>
    </location>
</feature>
<dbReference type="Proteomes" id="UP000601435">
    <property type="component" value="Unassembled WGS sequence"/>
</dbReference>
<feature type="region of interest" description="Disordered" evidence="2">
    <location>
        <begin position="204"/>
        <end position="223"/>
    </location>
</feature>
<dbReference type="InterPro" id="IPR001878">
    <property type="entry name" value="Znf_CCHC"/>
</dbReference>
<dbReference type="SUPFAM" id="SSF53098">
    <property type="entry name" value="Ribonuclease H-like"/>
    <property type="match status" value="1"/>
</dbReference>